<dbReference type="OrthoDB" id="10010594at2"/>
<sequence>MHLDQNVKLLLGAVFAAVGLVILVLDRGSRGFGQRRQAGVLFLIGGAVIAADALGYIHLSHG</sequence>
<accession>A0A5C6TTX6</accession>
<evidence type="ECO:0000313" key="2">
    <source>
        <dbReference type="EMBL" id="TXC63158.1"/>
    </source>
</evidence>
<keyword evidence="3" id="KW-1185">Reference proteome</keyword>
<dbReference type="EMBL" id="VOQQ01000001">
    <property type="protein sequence ID" value="TXC63158.1"/>
    <property type="molecule type" value="Genomic_DNA"/>
</dbReference>
<proteinExistence type="predicted"/>
<dbReference type="AlphaFoldDB" id="A0A5C6TTX6"/>
<name>A0A5C6TTX6_9SPHN</name>
<feature type="transmembrane region" description="Helical" evidence="1">
    <location>
        <begin position="38"/>
        <end position="59"/>
    </location>
</feature>
<protein>
    <submittedName>
        <fullName evidence="2">Uncharacterized protein</fullName>
    </submittedName>
</protein>
<evidence type="ECO:0000313" key="3">
    <source>
        <dbReference type="Proteomes" id="UP000321249"/>
    </source>
</evidence>
<dbReference type="Proteomes" id="UP000321249">
    <property type="component" value="Unassembled WGS sequence"/>
</dbReference>
<reference evidence="2 3" key="1">
    <citation type="journal article" date="2015" name="J. Microbiol.">
        <title>Sphingosinicella ginsenosidimutans sp. nov., with ginsenoside converting activity.</title>
        <authorList>
            <person name="Kim J.K."/>
            <person name="Kang M.S."/>
            <person name="Park S.C."/>
            <person name="Kim K.M."/>
            <person name="Choi K."/>
            <person name="Yoon M.H."/>
            <person name="Im W.T."/>
        </authorList>
    </citation>
    <scope>NUCLEOTIDE SEQUENCE [LARGE SCALE GENOMIC DNA]</scope>
    <source>
        <strain evidence="2 3">BS-11</strain>
    </source>
</reference>
<evidence type="ECO:0000256" key="1">
    <source>
        <dbReference type="SAM" id="Phobius"/>
    </source>
</evidence>
<gene>
    <name evidence="2" type="ORF">FRZ32_05485</name>
</gene>
<feature type="transmembrane region" description="Helical" evidence="1">
    <location>
        <begin position="6"/>
        <end position="26"/>
    </location>
</feature>
<keyword evidence="1" id="KW-1133">Transmembrane helix</keyword>
<dbReference type="RefSeq" id="WP_147042570.1">
    <property type="nucleotide sequence ID" value="NZ_BAABIR010000005.1"/>
</dbReference>
<keyword evidence="1" id="KW-0472">Membrane</keyword>
<comment type="caution">
    <text evidence="2">The sequence shown here is derived from an EMBL/GenBank/DDBJ whole genome shotgun (WGS) entry which is preliminary data.</text>
</comment>
<organism evidence="2 3">
    <name type="scientific">Allosphingosinicella ginsenosidimutans</name>
    <dbReference type="NCBI Taxonomy" id="1176539"/>
    <lineage>
        <taxon>Bacteria</taxon>
        <taxon>Pseudomonadati</taxon>
        <taxon>Pseudomonadota</taxon>
        <taxon>Alphaproteobacteria</taxon>
        <taxon>Sphingomonadales</taxon>
        <taxon>Sphingomonadaceae</taxon>
        <taxon>Allosphingosinicella</taxon>
    </lineage>
</organism>
<keyword evidence="1" id="KW-0812">Transmembrane</keyword>